<dbReference type="Gene3D" id="2.60.40.10">
    <property type="entry name" value="Immunoglobulins"/>
    <property type="match status" value="3"/>
</dbReference>
<keyword evidence="7" id="KW-1015">Disulfide bond</keyword>
<organism evidence="11 12">
    <name type="scientific">Oryzias javanicus</name>
    <name type="common">Javanese ricefish</name>
    <name type="synonym">Aplocheilus javanicus</name>
    <dbReference type="NCBI Taxonomy" id="123683"/>
    <lineage>
        <taxon>Eukaryota</taxon>
        <taxon>Metazoa</taxon>
        <taxon>Chordata</taxon>
        <taxon>Craniata</taxon>
        <taxon>Vertebrata</taxon>
        <taxon>Euteleostomi</taxon>
        <taxon>Actinopterygii</taxon>
        <taxon>Neopterygii</taxon>
        <taxon>Teleostei</taxon>
        <taxon>Neoteleostei</taxon>
        <taxon>Acanthomorphata</taxon>
        <taxon>Ovalentaria</taxon>
        <taxon>Atherinomorphae</taxon>
        <taxon>Beloniformes</taxon>
        <taxon>Adrianichthyidae</taxon>
        <taxon>Oryziinae</taxon>
        <taxon>Oryzias</taxon>
    </lineage>
</organism>
<feature type="domain" description="Ig-like" evidence="10">
    <location>
        <begin position="106"/>
        <end position="201"/>
    </location>
</feature>
<evidence type="ECO:0000256" key="2">
    <source>
        <dbReference type="ARBA" id="ARBA00022692"/>
    </source>
</evidence>
<comment type="subcellular location">
    <subcellularLocation>
        <location evidence="1">Membrane</location>
        <topology evidence="1">Single-pass membrane protein</topology>
    </subcellularLocation>
</comment>
<proteinExistence type="inferred from homology"/>
<dbReference type="InterPro" id="IPR013162">
    <property type="entry name" value="CD80_C2-set"/>
</dbReference>
<evidence type="ECO:0000256" key="4">
    <source>
        <dbReference type="ARBA" id="ARBA00022889"/>
    </source>
</evidence>
<keyword evidence="4" id="KW-0130">Cell adhesion</keyword>
<protein>
    <recommendedName>
        <fullName evidence="10">Ig-like domain-containing protein</fullName>
    </recommendedName>
</protein>
<keyword evidence="3" id="KW-0430">Lectin</keyword>
<evidence type="ECO:0000256" key="7">
    <source>
        <dbReference type="ARBA" id="ARBA00023157"/>
    </source>
</evidence>
<evidence type="ECO:0000313" key="12">
    <source>
        <dbReference type="Proteomes" id="UP000283210"/>
    </source>
</evidence>
<feature type="domain" description="Ig-like" evidence="10">
    <location>
        <begin position="208"/>
        <end position="299"/>
    </location>
</feature>
<evidence type="ECO:0000256" key="9">
    <source>
        <dbReference type="SAM" id="SignalP"/>
    </source>
</evidence>
<dbReference type="PROSITE" id="PS50835">
    <property type="entry name" value="IG_LIKE"/>
    <property type="match status" value="2"/>
</dbReference>
<dbReference type="GO" id="GO:0033691">
    <property type="term" value="F:sialic acid binding"/>
    <property type="evidence" value="ECO:0007669"/>
    <property type="project" value="TreeGrafter"/>
</dbReference>
<dbReference type="Proteomes" id="UP000283210">
    <property type="component" value="Chromosome 16"/>
</dbReference>
<comment type="similarity">
    <text evidence="8">Belongs to the immunoglobulin superfamily. SIGLEC (sialic acid binding Ig-like lectin) family.</text>
</comment>
<accession>A0A3S2PCA7</accession>
<dbReference type="EMBL" id="CM012452">
    <property type="protein sequence ID" value="RVE63016.1"/>
    <property type="molecule type" value="Genomic_DNA"/>
</dbReference>
<dbReference type="GO" id="GO:0005886">
    <property type="term" value="C:plasma membrane"/>
    <property type="evidence" value="ECO:0007669"/>
    <property type="project" value="TreeGrafter"/>
</dbReference>
<dbReference type="GO" id="GO:0030246">
    <property type="term" value="F:carbohydrate binding"/>
    <property type="evidence" value="ECO:0007669"/>
    <property type="project" value="UniProtKB-KW"/>
</dbReference>
<dbReference type="InterPro" id="IPR013783">
    <property type="entry name" value="Ig-like_fold"/>
</dbReference>
<keyword evidence="6" id="KW-0472">Membrane</keyword>
<dbReference type="SMART" id="SM00409">
    <property type="entry name" value="IG"/>
    <property type="match status" value="1"/>
</dbReference>
<feature type="chain" id="PRO_5018693694" description="Ig-like domain-containing protein" evidence="9">
    <location>
        <begin position="20"/>
        <end position="312"/>
    </location>
</feature>
<dbReference type="InterPro" id="IPR007110">
    <property type="entry name" value="Ig-like_dom"/>
</dbReference>
<gene>
    <name evidence="11" type="ORF">OJAV_G00162900</name>
</gene>
<evidence type="ECO:0000259" key="10">
    <source>
        <dbReference type="PROSITE" id="PS50835"/>
    </source>
</evidence>
<keyword evidence="2" id="KW-0812">Transmembrane</keyword>
<dbReference type="InterPro" id="IPR036179">
    <property type="entry name" value="Ig-like_dom_sf"/>
</dbReference>
<dbReference type="SUPFAM" id="SSF48726">
    <property type="entry name" value="Immunoglobulin"/>
    <property type="match status" value="2"/>
</dbReference>
<reference evidence="11 12" key="2">
    <citation type="submission" date="2019-01" db="EMBL/GenBank/DDBJ databases">
        <title>A chromosome length genome reference of the Java medaka (oryzias javanicus).</title>
        <authorList>
            <person name="Herpin A."/>
            <person name="Takehana Y."/>
            <person name="Naruse K."/>
            <person name="Ansai S."/>
            <person name="Kawaguchi M."/>
        </authorList>
    </citation>
    <scope>NUCLEOTIDE SEQUENCE [LARGE SCALE GENOMIC DNA]</scope>
    <source>
        <strain evidence="11">RS831</strain>
        <tissue evidence="11">Whole body</tissue>
    </source>
</reference>
<keyword evidence="12" id="KW-1185">Reference proteome</keyword>
<evidence type="ECO:0000256" key="6">
    <source>
        <dbReference type="ARBA" id="ARBA00023136"/>
    </source>
</evidence>
<dbReference type="InterPro" id="IPR003599">
    <property type="entry name" value="Ig_sub"/>
</dbReference>
<evidence type="ECO:0000256" key="8">
    <source>
        <dbReference type="ARBA" id="ARBA00038361"/>
    </source>
</evidence>
<keyword evidence="5" id="KW-1133">Transmembrane helix</keyword>
<dbReference type="PANTHER" id="PTHR12035:SF125">
    <property type="entry name" value="SIALIC ACID-BINDING IG-LIKE LECTIN 5"/>
    <property type="match status" value="1"/>
</dbReference>
<evidence type="ECO:0000256" key="3">
    <source>
        <dbReference type="ARBA" id="ARBA00022734"/>
    </source>
</evidence>
<dbReference type="GO" id="GO:0007155">
    <property type="term" value="P:cell adhesion"/>
    <property type="evidence" value="ECO:0007669"/>
    <property type="project" value="UniProtKB-KW"/>
</dbReference>
<dbReference type="Pfam" id="PF08205">
    <property type="entry name" value="C2-set_2"/>
    <property type="match status" value="1"/>
</dbReference>
<dbReference type="InterPro" id="IPR051036">
    <property type="entry name" value="SIGLEC"/>
</dbReference>
<reference evidence="11 12" key="1">
    <citation type="submission" date="2018-11" db="EMBL/GenBank/DDBJ databases">
        <authorList>
            <person name="Lopez-Roques C."/>
            <person name="Donnadieu C."/>
            <person name="Bouchez O."/>
            <person name="Klopp C."/>
            <person name="Cabau C."/>
            <person name="Zahm M."/>
        </authorList>
    </citation>
    <scope>NUCLEOTIDE SEQUENCE [LARGE SCALE GENOMIC DNA]</scope>
    <source>
        <strain evidence="11">RS831</strain>
        <tissue evidence="11">Whole body</tissue>
    </source>
</reference>
<evidence type="ECO:0000313" key="11">
    <source>
        <dbReference type="EMBL" id="RVE63016.1"/>
    </source>
</evidence>
<evidence type="ECO:0000256" key="5">
    <source>
        <dbReference type="ARBA" id="ARBA00022989"/>
    </source>
</evidence>
<name>A0A3S2PCA7_ORYJA</name>
<dbReference type="PANTHER" id="PTHR12035">
    <property type="entry name" value="SIALIC ACID BINDING IMMUNOGLOBULIN-LIKE LECTIN"/>
    <property type="match status" value="1"/>
</dbReference>
<evidence type="ECO:0000256" key="1">
    <source>
        <dbReference type="ARBA" id="ARBA00004167"/>
    </source>
</evidence>
<dbReference type="AlphaFoldDB" id="A0A3S2PCA7"/>
<sequence length="312" mass="34457">MTRALSFLLLGCLLEDVFGNPYKVTLPQTVEAVTGSCLTIPCSFEVESNYEKDLNDNCKAIWKRTNVMNIKSPNLTTTKDMTGMYQRAKYNFGDFVVKVNIRDLPPSPTLTPSALTVKEGTSVSLTCSAPASCPSHPPTLTWTPKLADSQETLKENQDQTKVQISVLNFTASHLHHGKNITCTAVYWKQDGSSVSLHSSLTADIKFPPKILPLTNCTKTEVQVNCSCETEGIPSPALYWFLDGLPVNESENLKVKTESEIDTNLRSIITVTRPQKRNPFILLCFSVNSLGSASQQFLLTDPPQQGLSVNFIY</sequence>
<feature type="signal peptide" evidence="9">
    <location>
        <begin position="1"/>
        <end position="19"/>
    </location>
</feature>
<dbReference type="OrthoDB" id="10039395at2759"/>
<keyword evidence="9" id="KW-0732">Signal</keyword>